<dbReference type="Proteomes" id="UP001234989">
    <property type="component" value="Chromosome 7"/>
</dbReference>
<dbReference type="EMBL" id="CP133618">
    <property type="protein sequence ID" value="WMV37723.1"/>
    <property type="molecule type" value="Genomic_DNA"/>
</dbReference>
<sequence>MEKMMTQLDLLSKNVMGSGLNSVNVVGVRGAYPEEA</sequence>
<gene>
    <name evidence="1" type="ORF">MTR67_031108</name>
</gene>
<keyword evidence="2" id="KW-1185">Reference proteome</keyword>
<organism evidence="1 2">
    <name type="scientific">Solanum verrucosum</name>
    <dbReference type="NCBI Taxonomy" id="315347"/>
    <lineage>
        <taxon>Eukaryota</taxon>
        <taxon>Viridiplantae</taxon>
        <taxon>Streptophyta</taxon>
        <taxon>Embryophyta</taxon>
        <taxon>Tracheophyta</taxon>
        <taxon>Spermatophyta</taxon>
        <taxon>Magnoliopsida</taxon>
        <taxon>eudicotyledons</taxon>
        <taxon>Gunneridae</taxon>
        <taxon>Pentapetalae</taxon>
        <taxon>asterids</taxon>
        <taxon>lamiids</taxon>
        <taxon>Solanales</taxon>
        <taxon>Solanaceae</taxon>
        <taxon>Solanoideae</taxon>
        <taxon>Solaneae</taxon>
        <taxon>Solanum</taxon>
    </lineage>
</organism>
<evidence type="ECO:0000313" key="1">
    <source>
        <dbReference type="EMBL" id="WMV37723.1"/>
    </source>
</evidence>
<accession>A0AAF0U1U4</accession>
<proteinExistence type="predicted"/>
<reference evidence="1" key="1">
    <citation type="submission" date="2023-08" db="EMBL/GenBank/DDBJ databases">
        <title>A de novo genome assembly of Solanum verrucosum Schlechtendal, a Mexican diploid species geographically isolated from the other diploid A-genome species in potato relatives.</title>
        <authorList>
            <person name="Hosaka K."/>
        </authorList>
    </citation>
    <scope>NUCLEOTIDE SEQUENCE</scope>
    <source>
        <tissue evidence="1">Young leaves</tissue>
    </source>
</reference>
<name>A0AAF0U1U4_SOLVR</name>
<protein>
    <submittedName>
        <fullName evidence="1">Uncharacterized protein</fullName>
    </submittedName>
</protein>
<evidence type="ECO:0000313" key="2">
    <source>
        <dbReference type="Proteomes" id="UP001234989"/>
    </source>
</evidence>
<dbReference type="AlphaFoldDB" id="A0AAF0U1U4"/>